<dbReference type="PANTHER" id="PTHR31247:SF5">
    <property type="entry name" value="DUF4203 DOMAIN-CONTAINING PROTEIN"/>
    <property type="match status" value="1"/>
</dbReference>
<feature type="transmembrane region" description="Helical" evidence="8">
    <location>
        <begin position="215"/>
        <end position="234"/>
    </location>
</feature>
<sequence length="428" mass="48752">MALYYSIESFSFPNIDDPSLVYIYFHCTMVVCFKNDPDSRCSQGCIPPSRRRRAVSDLSEARVRRASERDSTRTVTQGPFKMENAQEQVLAFLSCYLGYRCFKAVMFLTGFIFGSVIVFMLCNEERFYTTYLSVEASAGIAIGIGVLCGLVTMLINAVGLFMTGFTLGMFLSAALLIVLEAFYHPPTVWIPVGIIFGVGILFAVLTLQWQKSCTILATSVFGGAIMTVCVDYFVEHFIMVQYVWERFMAALSEPVCWYSWVILSIWPVLMVIGVVVQHRVTGRNFDHQEASRSRRSYSRTETQEPSHEGDDVVENSRQQRDVVVVISRKKRRVHLYRIRQQDARVRQRNMMEERYRQYQDLYRPVRRFHGDIITQNYLQSLQNKSPGPQTPTSQTPTSIEAETPPPHLETYTPAHGANVTPSAPIVAV</sequence>
<keyword evidence="5 8" id="KW-0472">Membrane</keyword>
<dbReference type="OMA" id="NMMEERY"/>
<protein>
    <recommendedName>
        <fullName evidence="6">Transmembrane protein 198</fullName>
    </recommendedName>
</protein>
<feature type="compositionally biased region" description="Basic and acidic residues" evidence="7">
    <location>
        <begin position="301"/>
        <end position="310"/>
    </location>
</feature>
<proteinExistence type="inferred from homology"/>
<evidence type="ECO:0000256" key="2">
    <source>
        <dbReference type="ARBA" id="ARBA00006244"/>
    </source>
</evidence>
<dbReference type="InterPro" id="IPR001507">
    <property type="entry name" value="ZP_dom"/>
</dbReference>
<dbReference type="Gene3D" id="2.60.40.4100">
    <property type="entry name" value="Zona pellucida, ZP-C domain"/>
    <property type="match status" value="1"/>
</dbReference>
<feature type="transmembrane region" description="Helical" evidence="8">
    <location>
        <begin position="189"/>
        <end position="209"/>
    </location>
</feature>
<evidence type="ECO:0000256" key="7">
    <source>
        <dbReference type="SAM" id="MobiDB-lite"/>
    </source>
</evidence>
<comment type="subcellular location">
    <subcellularLocation>
        <location evidence="1">Membrane</location>
        <topology evidence="1">Multi-pass membrane protein</topology>
    </subcellularLocation>
</comment>
<dbReference type="InterPro" id="IPR025256">
    <property type="entry name" value="TM7S3/TM198-like_dom"/>
</dbReference>
<gene>
    <name evidence="11" type="primary">LOC118424309</name>
</gene>
<name>A0A9J7N1Y1_BRAFL</name>
<keyword evidence="10" id="KW-1185">Reference proteome</keyword>
<feature type="transmembrane region" description="Helical" evidence="8">
    <location>
        <begin position="161"/>
        <end position="182"/>
    </location>
</feature>
<evidence type="ECO:0000256" key="8">
    <source>
        <dbReference type="SAM" id="Phobius"/>
    </source>
</evidence>
<organism evidence="10 11">
    <name type="scientific">Branchiostoma floridae</name>
    <name type="common">Florida lancelet</name>
    <name type="synonym">Amphioxus</name>
    <dbReference type="NCBI Taxonomy" id="7739"/>
    <lineage>
        <taxon>Eukaryota</taxon>
        <taxon>Metazoa</taxon>
        <taxon>Chordata</taxon>
        <taxon>Cephalochordata</taxon>
        <taxon>Leptocardii</taxon>
        <taxon>Amphioxiformes</taxon>
        <taxon>Branchiostomatidae</taxon>
        <taxon>Branchiostoma</taxon>
    </lineage>
</organism>
<dbReference type="KEGG" id="bfo:118424309"/>
<dbReference type="AlphaFoldDB" id="A0A9J7N1Y1"/>
<dbReference type="GO" id="GO:0005886">
    <property type="term" value="C:plasma membrane"/>
    <property type="evidence" value="ECO:0000318"/>
    <property type="project" value="GO_Central"/>
</dbReference>
<dbReference type="InterPro" id="IPR042235">
    <property type="entry name" value="ZP-C_dom"/>
</dbReference>
<dbReference type="InterPro" id="IPR040236">
    <property type="entry name" value="TMEM198"/>
</dbReference>
<dbReference type="Proteomes" id="UP000001554">
    <property type="component" value="Chromosome 10"/>
</dbReference>
<dbReference type="PANTHER" id="PTHR31247">
    <property type="entry name" value="TRANSMEMBRANE PROTEIN 198 FAMILY MEMBER"/>
    <property type="match status" value="1"/>
</dbReference>
<accession>A0A9J7N1Y1</accession>
<evidence type="ECO:0000256" key="3">
    <source>
        <dbReference type="ARBA" id="ARBA00022692"/>
    </source>
</evidence>
<feature type="transmembrane region" description="Helical" evidence="8">
    <location>
        <begin position="134"/>
        <end position="155"/>
    </location>
</feature>
<dbReference type="RefSeq" id="XP_035688746.1">
    <property type="nucleotide sequence ID" value="XM_035832853.1"/>
</dbReference>
<evidence type="ECO:0000313" key="11">
    <source>
        <dbReference type="RefSeq" id="XP_035688746.1"/>
    </source>
</evidence>
<evidence type="ECO:0000259" key="9">
    <source>
        <dbReference type="PROSITE" id="PS51034"/>
    </source>
</evidence>
<feature type="transmembrane region" description="Helical" evidence="8">
    <location>
        <begin position="255"/>
        <end position="276"/>
    </location>
</feature>
<reference evidence="11" key="2">
    <citation type="submission" date="2025-08" db="UniProtKB">
        <authorList>
            <consortium name="RefSeq"/>
        </authorList>
    </citation>
    <scope>IDENTIFICATION</scope>
    <source>
        <strain evidence="11">S238N-H82</strain>
        <tissue evidence="11">Testes</tissue>
    </source>
</reference>
<dbReference type="OrthoDB" id="115781at2759"/>
<evidence type="ECO:0000256" key="4">
    <source>
        <dbReference type="ARBA" id="ARBA00022989"/>
    </source>
</evidence>
<evidence type="ECO:0000313" key="10">
    <source>
        <dbReference type="Proteomes" id="UP000001554"/>
    </source>
</evidence>
<feature type="domain" description="ZP" evidence="9">
    <location>
        <begin position="1"/>
        <end position="48"/>
    </location>
</feature>
<feature type="region of interest" description="Disordered" evidence="7">
    <location>
        <begin position="287"/>
        <end position="314"/>
    </location>
</feature>
<reference evidence="10" key="1">
    <citation type="journal article" date="2020" name="Nat. Ecol. Evol.">
        <title>Deeply conserved synteny resolves early events in vertebrate evolution.</title>
        <authorList>
            <person name="Simakov O."/>
            <person name="Marletaz F."/>
            <person name="Yue J.X."/>
            <person name="O'Connell B."/>
            <person name="Jenkins J."/>
            <person name="Brandt A."/>
            <person name="Calef R."/>
            <person name="Tung C.H."/>
            <person name="Huang T.K."/>
            <person name="Schmutz J."/>
            <person name="Satoh N."/>
            <person name="Yu J.K."/>
            <person name="Putnam N.H."/>
            <person name="Green R.E."/>
            <person name="Rokhsar D.S."/>
        </authorList>
    </citation>
    <scope>NUCLEOTIDE SEQUENCE [LARGE SCALE GENOMIC DNA]</scope>
    <source>
        <strain evidence="10">S238N-H82</strain>
    </source>
</reference>
<dbReference type="Pfam" id="PF13886">
    <property type="entry name" value="TM7S3_TM198"/>
    <property type="match status" value="1"/>
</dbReference>
<dbReference type="PROSITE" id="PS51034">
    <property type="entry name" value="ZP_2"/>
    <property type="match status" value="1"/>
</dbReference>
<dbReference type="GeneID" id="118424309"/>
<comment type="similarity">
    <text evidence="2">Belongs to the TMEM198 family.</text>
</comment>
<feature type="region of interest" description="Disordered" evidence="7">
    <location>
        <begin position="381"/>
        <end position="428"/>
    </location>
</feature>
<feature type="compositionally biased region" description="Low complexity" evidence="7">
    <location>
        <begin position="385"/>
        <end position="398"/>
    </location>
</feature>
<evidence type="ECO:0000256" key="1">
    <source>
        <dbReference type="ARBA" id="ARBA00004141"/>
    </source>
</evidence>
<evidence type="ECO:0000256" key="5">
    <source>
        <dbReference type="ARBA" id="ARBA00023136"/>
    </source>
</evidence>
<keyword evidence="4 8" id="KW-1133">Transmembrane helix</keyword>
<evidence type="ECO:0000256" key="6">
    <source>
        <dbReference type="ARBA" id="ARBA00049737"/>
    </source>
</evidence>
<feature type="transmembrane region" description="Helical" evidence="8">
    <location>
        <begin position="104"/>
        <end position="122"/>
    </location>
</feature>
<keyword evidence="3 8" id="KW-0812">Transmembrane</keyword>